<evidence type="ECO:0000313" key="7">
    <source>
        <dbReference type="EMBL" id="ERG96125.1"/>
    </source>
</evidence>
<name>U1NG79_9EURY</name>
<evidence type="ECO:0000256" key="3">
    <source>
        <dbReference type="ARBA" id="ARBA00022833"/>
    </source>
</evidence>
<dbReference type="GO" id="GO:0016616">
    <property type="term" value="F:oxidoreductase activity, acting on the CH-OH group of donors, NAD or NADP as acceptor"/>
    <property type="evidence" value="ECO:0007669"/>
    <property type="project" value="UniProtKB-ARBA"/>
</dbReference>
<dbReference type="FunFam" id="3.40.50.720:FF:000003">
    <property type="entry name" value="S-(hydroxymethyl)glutathione dehydrogenase"/>
    <property type="match status" value="1"/>
</dbReference>
<dbReference type="GO" id="GO:0008270">
    <property type="term" value="F:zinc ion binding"/>
    <property type="evidence" value="ECO:0007669"/>
    <property type="project" value="InterPro"/>
</dbReference>
<dbReference type="Pfam" id="PF00107">
    <property type="entry name" value="ADH_zinc_N"/>
    <property type="match status" value="1"/>
</dbReference>
<evidence type="ECO:0000256" key="5">
    <source>
        <dbReference type="RuleBase" id="RU361277"/>
    </source>
</evidence>
<accession>U1NG79</accession>
<dbReference type="GO" id="GO:0030554">
    <property type="term" value="F:adenyl nucleotide binding"/>
    <property type="evidence" value="ECO:0007669"/>
    <property type="project" value="UniProtKB-ARBA"/>
</dbReference>
<dbReference type="SUPFAM" id="SSF50129">
    <property type="entry name" value="GroES-like"/>
    <property type="match status" value="1"/>
</dbReference>
<dbReference type="InterPro" id="IPR036291">
    <property type="entry name" value="NAD(P)-bd_dom_sf"/>
</dbReference>
<dbReference type="InterPro" id="IPR011032">
    <property type="entry name" value="GroES-like_sf"/>
</dbReference>
<dbReference type="eggNOG" id="arCOG01459">
    <property type="taxonomic scope" value="Archaea"/>
</dbReference>
<evidence type="ECO:0000256" key="1">
    <source>
        <dbReference type="ARBA" id="ARBA00001947"/>
    </source>
</evidence>
<dbReference type="Gene3D" id="3.40.50.720">
    <property type="entry name" value="NAD(P)-binding Rossmann-like Domain"/>
    <property type="match status" value="1"/>
</dbReference>
<evidence type="ECO:0000259" key="6">
    <source>
        <dbReference type="SMART" id="SM00829"/>
    </source>
</evidence>
<dbReference type="InterPro" id="IPR013154">
    <property type="entry name" value="ADH-like_N"/>
</dbReference>
<dbReference type="AlphaFoldDB" id="U1NG79"/>
<dbReference type="InterPro" id="IPR013149">
    <property type="entry name" value="ADH-like_C"/>
</dbReference>
<dbReference type="PANTHER" id="PTHR42813:SF2">
    <property type="entry name" value="DEHYDROGENASE, ZINC-CONTAINING, PUTATIVE (AFU_ORTHOLOGUE AFUA_2G02810)-RELATED"/>
    <property type="match status" value="1"/>
</dbReference>
<gene>
    <name evidence="7" type="ORF">J07HQW2_02594</name>
</gene>
<keyword evidence="4" id="KW-0560">Oxidoreductase</keyword>
<proteinExistence type="inferred from homology"/>
<dbReference type="PROSITE" id="PS00059">
    <property type="entry name" value="ADH_ZINC"/>
    <property type="match status" value="1"/>
</dbReference>
<dbReference type="SUPFAM" id="SSF51735">
    <property type="entry name" value="NAD(P)-binding Rossmann-fold domains"/>
    <property type="match status" value="1"/>
</dbReference>
<comment type="similarity">
    <text evidence="5">Belongs to the zinc-containing alcohol dehydrogenase family.</text>
</comment>
<dbReference type="Proteomes" id="UP000030710">
    <property type="component" value="Unassembled WGS sequence"/>
</dbReference>
<evidence type="ECO:0000313" key="8">
    <source>
        <dbReference type="Proteomes" id="UP000030710"/>
    </source>
</evidence>
<dbReference type="SMART" id="SM00829">
    <property type="entry name" value="PKS_ER"/>
    <property type="match status" value="1"/>
</dbReference>
<evidence type="ECO:0000256" key="2">
    <source>
        <dbReference type="ARBA" id="ARBA00022723"/>
    </source>
</evidence>
<dbReference type="GO" id="GO:0043168">
    <property type="term" value="F:anion binding"/>
    <property type="evidence" value="ECO:0007669"/>
    <property type="project" value="UniProtKB-ARBA"/>
</dbReference>
<reference evidence="7 8" key="1">
    <citation type="journal article" date="2013" name="PLoS ONE">
        <title>Assembly-driven community genomics of a hypersaline microbial ecosystem.</title>
        <authorList>
            <person name="Podell S."/>
            <person name="Ugalde J.A."/>
            <person name="Narasingarao P."/>
            <person name="Banfield J.F."/>
            <person name="Heidelberg K.B."/>
            <person name="Allen E.E."/>
        </authorList>
    </citation>
    <scope>NUCLEOTIDE SEQUENCE [LARGE SCALE GENOMIC DNA]</scope>
    <source>
        <strain evidence="8">J07HQW2</strain>
    </source>
</reference>
<keyword evidence="3 5" id="KW-0862">Zinc</keyword>
<dbReference type="CDD" id="cd08287">
    <property type="entry name" value="FDH_like_ADH3"/>
    <property type="match status" value="1"/>
</dbReference>
<keyword evidence="2 5" id="KW-0479">Metal-binding</keyword>
<dbReference type="EMBL" id="KE356561">
    <property type="protein sequence ID" value="ERG96125.1"/>
    <property type="molecule type" value="Genomic_DNA"/>
</dbReference>
<feature type="domain" description="Enoyl reductase (ER)" evidence="6">
    <location>
        <begin position="10"/>
        <end position="345"/>
    </location>
</feature>
<dbReference type="Gene3D" id="3.90.180.10">
    <property type="entry name" value="Medium-chain alcohol dehydrogenases, catalytic domain"/>
    <property type="match status" value="1"/>
</dbReference>
<dbReference type="GO" id="GO:0044281">
    <property type="term" value="P:small molecule metabolic process"/>
    <property type="evidence" value="ECO:0007669"/>
    <property type="project" value="UniProtKB-ARBA"/>
</dbReference>
<dbReference type="Pfam" id="PF08240">
    <property type="entry name" value="ADH_N"/>
    <property type="match status" value="1"/>
</dbReference>
<evidence type="ECO:0000256" key="4">
    <source>
        <dbReference type="ARBA" id="ARBA00023002"/>
    </source>
</evidence>
<dbReference type="HOGENOM" id="CLU_026673_11_3_2"/>
<dbReference type="InterPro" id="IPR020843">
    <property type="entry name" value="ER"/>
</dbReference>
<dbReference type="STRING" id="1238425.J07HQW2_02594"/>
<sequence length="347" mass="36843">MSMRAAVYHGPRDIRVEDVSEPTVEKSKDAIVRVTHSAVCGSDLWFYRGKTDRDVPSRVGHEPMGIVEEVGDDVQSVDIGDRVFAPFKISCGFCEFCRRGLHTSCKNSDSWGGDNGGAQGEVIRCRHADGTLVRVPDAYATDDSMLRSILPLTDVMGTGHHAAVSAGVTAGSTCVVVGDGAVGLCGVLAARRLGASRIIAVGHHEDRLSLAREFGATDIVATRGEEAIETVRERTNGGAEHVLECVGATSAMKTAVEVCRPGGTVGYVGVPHGLDDGLDLFSFFRGNITLQGGVAPVRAYADELLADVLQGTLDPSPVFTKTVDLDSIAEGYQAMDERDDIKVLVEL</sequence>
<organism evidence="7 8">
    <name type="scientific">Haloquadratum walsbyi J07HQW2</name>
    <dbReference type="NCBI Taxonomy" id="1238425"/>
    <lineage>
        <taxon>Archaea</taxon>
        <taxon>Methanobacteriati</taxon>
        <taxon>Methanobacteriota</taxon>
        <taxon>Stenosarchaea group</taxon>
        <taxon>Halobacteria</taxon>
        <taxon>Halobacteriales</taxon>
        <taxon>Haloferacaceae</taxon>
        <taxon>Haloquadratum</taxon>
    </lineage>
</organism>
<protein>
    <submittedName>
        <fullName evidence="7">Threonine dehydrogenase related Zn-dependent dehydrogenase</fullName>
    </submittedName>
</protein>
<comment type="cofactor">
    <cofactor evidence="1 5">
        <name>Zn(2+)</name>
        <dbReference type="ChEBI" id="CHEBI:29105"/>
    </cofactor>
</comment>
<dbReference type="PANTHER" id="PTHR42813">
    <property type="entry name" value="ZINC-TYPE ALCOHOL DEHYDROGENASE-LIKE"/>
    <property type="match status" value="1"/>
</dbReference>
<dbReference type="InterPro" id="IPR002328">
    <property type="entry name" value="ADH_Zn_CS"/>
</dbReference>